<dbReference type="EMBL" id="JAAFYZ010000047">
    <property type="protein sequence ID" value="MBS2548356.1"/>
    <property type="molecule type" value="Genomic_DNA"/>
</dbReference>
<dbReference type="Proteomes" id="UP000730482">
    <property type="component" value="Unassembled WGS sequence"/>
</dbReference>
<evidence type="ECO:0000313" key="2">
    <source>
        <dbReference type="Proteomes" id="UP000730482"/>
    </source>
</evidence>
<organism evidence="1 2">
    <name type="scientific">Catenulispora pinistramenti</name>
    <dbReference type="NCBI Taxonomy" id="2705254"/>
    <lineage>
        <taxon>Bacteria</taxon>
        <taxon>Bacillati</taxon>
        <taxon>Actinomycetota</taxon>
        <taxon>Actinomycetes</taxon>
        <taxon>Catenulisporales</taxon>
        <taxon>Catenulisporaceae</taxon>
        <taxon>Catenulispora</taxon>
    </lineage>
</organism>
<accession>A0ABS5KQN1</accession>
<sequence>MNTQIQPAAVTIPRQRTCDNTASRAEAGRDQAWPGDVDDRGYTLCFSSADDMGTWLTPEEAAGSV</sequence>
<protein>
    <submittedName>
        <fullName evidence="1">Uncharacterized protein</fullName>
    </submittedName>
</protein>
<gene>
    <name evidence="1" type="ORF">KGQ19_15935</name>
</gene>
<keyword evidence="2" id="KW-1185">Reference proteome</keyword>
<proteinExistence type="predicted"/>
<dbReference type="RefSeq" id="WP_212009943.1">
    <property type="nucleotide sequence ID" value="NZ_JAAFYZ010000047.1"/>
</dbReference>
<name>A0ABS5KQN1_9ACTN</name>
<reference evidence="1 2" key="1">
    <citation type="submission" date="2020-02" db="EMBL/GenBank/DDBJ databases">
        <title>Acidophilic actinobacteria isolated from forest soil.</title>
        <authorList>
            <person name="Golinska P."/>
        </authorList>
    </citation>
    <scope>NUCLEOTIDE SEQUENCE [LARGE SCALE GENOMIC DNA]</scope>
    <source>
        <strain evidence="1 2">NL8</strain>
    </source>
</reference>
<evidence type="ECO:0000313" key="1">
    <source>
        <dbReference type="EMBL" id="MBS2548356.1"/>
    </source>
</evidence>
<comment type="caution">
    <text evidence="1">The sequence shown here is derived from an EMBL/GenBank/DDBJ whole genome shotgun (WGS) entry which is preliminary data.</text>
</comment>